<keyword evidence="18" id="KW-0539">Nucleus</keyword>
<evidence type="ECO:0000256" key="11">
    <source>
        <dbReference type="ARBA" id="ARBA00022776"/>
    </source>
</evidence>
<dbReference type="EMBL" id="LR999454">
    <property type="protein sequence ID" value="CAE6001325.1"/>
    <property type="molecule type" value="Genomic_DNA"/>
</dbReference>
<dbReference type="GO" id="GO:0004519">
    <property type="term" value="F:endonuclease activity"/>
    <property type="evidence" value="ECO:0007669"/>
    <property type="project" value="UniProtKB-KW"/>
</dbReference>
<keyword evidence="13" id="KW-0106">Calcium</keyword>
<evidence type="ECO:0000256" key="22">
    <source>
        <dbReference type="ARBA" id="ARBA00066032"/>
    </source>
</evidence>
<feature type="compositionally biased region" description="Basic and acidic residues" evidence="23">
    <location>
        <begin position="185"/>
        <end position="231"/>
    </location>
</feature>
<comment type="function">
    <text evidence="21">Interacts with MUS81 to form a DNA structure-specific endonuclease with substrate preference for branched DNA structures with a 5'-end at the branch nick. Typical substrates include 3'-flap structures, D-loops, replication forks, nicked Holliday junctions and also intact Holliday junctions with a reduced efficiency. May be required in mitosis for the processing of stalled or collapsed replication fork intermediates. Plays a role in DNA repair and in genotoxic stress-induced homologous recombination (HR) in somatic cells. Mediates a subset of meiotic recombination events that are insensitive to crossover interference.</text>
</comment>
<evidence type="ECO:0000256" key="12">
    <source>
        <dbReference type="ARBA" id="ARBA00022801"/>
    </source>
</evidence>
<keyword evidence="7" id="KW-0479">Metal-binding</keyword>
<dbReference type="PANTHER" id="PTHR21077:SF5">
    <property type="entry name" value="CROSSOVER JUNCTION ENDONUCLEASE MMS4"/>
    <property type="match status" value="1"/>
</dbReference>
<evidence type="ECO:0000256" key="10">
    <source>
        <dbReference type="ARBA" id="ARBA00022763"/>
    </source>
</evidence>
<feature type="compositionally biased region" description="Basic and acidic residues" evidence="23">
    <location>
        <begin position="105"/>
        <end position="120"/>
    </location>
</feature>
<evidence type="ECO:0000256" key="3">
    <source>
        <dbReference type="ARBA" id="ARBA00004123"/>
    </source>
</evidence>
<comment type="subcellular location">
    <subcellularLocation>
        <location evidence="3">Nucleus</location>
    </subcellularLocation>
</comment>
<keyword evidence="11" id="KW-0498">Mitosis</keyword>
<evidence type="ECO:0000256" key="20">
    <source>
        <dbReference type="ARBA" id="ARBA00023306"/>
    </source>
</evidence>
<evidence type="ECO:0000256" key="4">
    <source>
        <dbReference type="ARBA" id="ARBA00005313"/>
    </source>
</evidence>
<evidence type="ECO:0000256" key="13">
    <source>
        <dbReference type="ARBA" id="ARBA00022837"/>
    </source>
</evidence>
<gene>
    <name evidence="25" type="ORF">AARE701A_LOCUS9234</name>
</gene>
<dbReference type="Pfam" id="PF02732">
    <property type="entry name" value="ERCC4"/>
    <property type="match status" value="1"/>
</dbReference>
<feature type="domain" description="ERCC4" evidence="24">
    <location>
        <begin position="246"/>
        <end position="505"/>
    </location>
</feature>
<dbReference type="GO" id="GO:0048476">
    <property type="term" value="C:Holliday junction resolvase complex"/>
    <property type="evidence" value="ECO:0007669"/>
    <property type="project" value="InterPro"/>
</dbReference>
<proteinExistence type="inferred from homology"/>
<keyword evidence="6" id="KW-0540">Nuclease</keyword>
<keyword evidence="16" id="KW-0233">DNA recombination</keyword>
<keyword evidence="5" id="KW-0132">Cell division</keyword>
<evidence type="ECO:0000256" key="2">
    <source>
        <dbReference type="ARBA" id="ARBA00001946"/>
    </source>
</evidence>
<reference evidence="25" key="1">
    <citation type="submission" date="2021-01" db="EMBL/GenBank/DDBJ databases">
        <authorList>
            <person name="Bezrukov I."/>
        </authorList>
    </citation>
    <scope>NUCLEOTIDE SEQUENCE</scope>
</reference>
<evidence type="ECO:0000256" key="6">
    <source>
        <dbReference type="ARBA" id="ARBA00022722"/>
    </source>
</evidence>
<evidence type="ECO:0000256" key="16">
    <source>
        <dbReference type="ARBA" id="ARBA00023172"/>
    </source>
</evidence>
<dbReference type="GO" id="GO:0006281">
    <property type="term" value="P:DNA repair"/>
    <property type="evidence" value="ECO:0007669"/>
    <property type="project" value="UniProtKB-KW"/>
</dbReference>
<dbReference type="GO" id="GO:0016787">
    <property type="term" value="F:hydrolase activity"/>
    <property type="evidence" value="ECO:0007669"/>
    <property type="project" value="UniProtKB-KW"/>
</dbReference>
<sequence length="1125" mass="127896">MSDLILISDGEDEATPPPSKRARKNLTPTILNLDTEPLLQKQPPGSASTPLLVDETTLSDDVTVVKSSFGSGIGVSLNHENKFSGKRVISLESDSEDSSRPGTSKKYEPVDADSWKKPCRLESGSSDADSDDDTSWMQRPSFRSTMSKDATEEDSDHEKEDTSVEKLRRQKQTRSSKSTSLSADELPKKKMSKDEKTRAAEEKKLRKEQEKLQKAASKAEDAEHKKLEREKQKLAKAKDKALKSIVAWIDNKLLEGSFGGKEFLHFTYHSSTDSSRLASSSLKYGDSMPSVITGLLISGLQEKGITYHVIPNPIERSIVWTMTLPEDIAQTLPLESKIPYVLLVYEAEDFCNLVAKKELLENVSRVRDKYPSYTMCYLTNKERVEYKDPANCSGWRKPPIDEAIAELTTNYLGVHSRHCADAAEVADHLVRLTSNLAYCQVRNKLTRLSVCAGGTLMSKNAADKHLIRESLWLKVLVAIPKVQPRYAIAVSKKYPSFKSLLKVYMDPNISVHEKEFLLKDLRVENLVGEDKRVGDACSKRIYRVLMSLDGTMKTDDVENELQHFSHECKLASPEIFTYGVCNICYKDEPVEFACKSCKFDLCKTCSELPQTVYHEFHPDHTLEFFLGQYDRTPEYVVCSGCGNMFSGSFYECKECEIYLDLGCALLKNIVTSWDLREMLHYSHCHLVKRCRPGQDTKGCCLLCELPLYPSSICYGCVHCYSFLHERCLELPIEIQHPVHPAHPLRRLDYAHNCGVGRDCNACGDKIIGVPFGCLECNFDIHMRCADSLLRSLMHKSHEHRLFYVCGGMKSTYGRMPCEICMRSDWIYATYYYQCVECDSIFHFKCVDIPESVVKKSFHIHPLVLKTFVAENNSMEYCGVCETMVHAGHHAYTCQECDFVGHIGCILREEEPSPLYLKDLYSSGKVTMSSIDQEDSGTNNLENKLTVNDIWHIHVMKPVLMSDLDKYPCCKICGGKILSNPWKCETCSFETHHYCAELGRPSKHRLHQNHPLTLLPMYPSQEKMKCDICRENIYKFNLFCRICNFVIHINCALKSKHVLEALRQKFTGTWRGWCKKGVHNRLVQVMVSRSYPTTCVICDEKLCGKAVSCMTCEEIYHPQCIESYHT</sequence>
<accession>A0A8S2A175</accession>
<dbReference type="InterPro" id="IPR006166">
    <property type="entry name" value="ERCC4_domain"/>
</dbReference>
<feature type="compositionally biased region" description="Basic and acidic residues" evidence="23">
    <location>
        <begin position="156"/>
        <end position="167"/>
    </location>
</feature>
<dbReference type="Gene3D" id="3.40.50.10130">
    <property type="match status" value="1"/>
</dbReference>
<dbReference type="CDD" id="cd20083">
    <property type="entry name" value="XPF_nuclease_EME"/>
    <property type="match status" value="1"/>
</dbReference>
<keyword evidence="8" id="KW-0677">Repeat</keyword>
<dbReference type="PANTHER" id="PTHR21077">
    <property type="entry name" value="EME1 PROTEIN"/>
    <property type="match status" value="1"/>
</dbReference>
<feature type="region of interest" description="Disordered" evidence="23">
    <location>
        <begin position="1"/>
        <end position="27"/>
    </location>
</feature>
<evidence type="ECO:0000259" key="24">
    <source>
        <dbReference type="SMART" id="SM00891"/>
    </source>
</evidence>
<evidence type="ECO:0000256" key="5">
    <source>
        <dbReference type="ARBA" id="ARBA00022618"/>
    </source>
</evidence>
<keyword evidence="19" id="KW-0469">Meiosis</keyword>
<comment type="subunit">
    <text evidence="22">Forms a heterodimer with MUS81.</text>
</comment>
<dbReference type="Pfam" id="PF21292">
    <property type="entry name" value="EME1-MUS81_C"/>
    <property type="match status" value="1"/>
</dbReference>
<evidence type="ECO:0000313" key="26">
    <source>
        <dbReference type="Proteomes" id="UP000682877"/>
    </source>
</evidence>
<keyword evidence="15" id="KW-0175">Coiled coil</keyword>
<keyword evidence="10" id="KW-0227">DNA damage</keyword>
<dbReference type="Gene3D" id="1.10.150.670">
    <property type="entry name" value="Crossover junction endonuclease EME1, DNA-binding domain"/>
    <property type="match status" value="1"/>
</dbReference>
<evidence type="ECO:0000256" key="1">
    <source>
        <dbReference type="ARBA" id="ARBA00001913"/>
    </source>
</evidence>
<dbReference type="FunFam" id="1.10.150.670:FF:000007">
    <property type="entry name" value="Crossover junction endonuclease EME1B"/>
    <property type="match status" value="1"/>
</dbReference>
<evidence type="ECO:0000256" key="15">
    <source>
        <dbReference type="ARBA" id="ARBA00023054"/>
    </source>
</evidence>
<keyword evidence="26" id="KW-1185">Reference proteome</keyword>
<feature type="region of interest" description="Disordered" evidence="23">
    <location>
        <begin position="89"/>
        <end position="231"/>
    </location>
</feature>
<keyword evidence="9" id="KW-0255">Endonuclease</keyword>
<evidence type="ECO:0000256" key="18">
    <source>
        <dbReference type="ARBA" id="ARBA00023242"/>
    </source>
</evidence>
<dbReference type="GO" id="GO:0005634">
    <property type="term" value="C:nucleus"/>
    <property type="evidence" value="ECO:0007669"/>
    <property type="project" value="UniProtKB-SubCell"/>
</dbReference>
<evidence type="ECO:0000256" key="21">
    <source>
        <dbReference type="ARBA" id="ARBA00059712"/>
    </source>
</evidence>
<comment type="cofactor">
    <cofactor evidence="2">
        <name>Mg(2+)</name>
        <dbReference type="ChEBI" id="CHEBI:18420"/>
    </cofactor>
</comment>
<organism evidence="25 26">
    <name type="scientific">Arabidopsis arenosa</name>
    <name type="common">Sand rock-cress</name>
    <name type="synonym">Cardaminopsis arenosa</name>
    <dbReference type="NCBI Taxonomy" id="38785"/>
    <lineage>
        <taxon>Eukaryota</taxon>
        <taxon>Viridiplantae</taxon>
        <taxon>Streptophyta</taxon>
        <taxon>Embryophyta</taxon>
        <taxon>Tracheophyta</taxon>
        <taxon>Spermatophyta</taxon>
        <taxon>Magnoliopsida</taxon>
        <taxon>eudicotyledons</taxon>
        <taxon>Gunneridae</taxon>
        <taxon>Pentapetalae</taxon>
        <taxon>rosids</taxon>
        <taxon>malvids</taxon>
        <taxon>Brassicales</taxon>
        <taxon>Brassicaceae</taxon>
        <taxon>Camelineae</taxon>
        <taxon>Arabidopsis</taxon>
    </lineage>
</organism>
<dbReference type="Pfam" id="PF03107">
    <property type="entry name" value="C1_2"/>
    <property type="match status" value="5"/>
</dbReference>
<dbReference type="SMART" id="SM00891">
    <property type="entry name" value="ERCC4"/>
    <property type="match status" value="1"/>
</dbReference>
<dbReference type="InterPro" id="IPR042530">
    <property type="entry name" value="EME1/EME2_C"/>
</dbReference>
<evidence type="ECO:0000256" key="8">
    <source>
        <dbReference type="ARBA" id="ARBA00022737"/>
    </source>
</evidence>
<keyword evidence="20" id="KW-0131">Cell cycle</keyword>
<keyword evidence="14" id="KW-0460">Magnesium</keyword>
<feature type="compositionally biased region" description="Polar residues" evidence="23">
    <location>
        <begin position="136"/>
        <end position="148"/>
    </location>
</feature>
<name>A0A8S2A175_ARAAE</name>
<evidence type="ECO:0000256" key="14">
    <source>
        <dbReference type="ARBA" id="ARBA00022842"/>
    </source>
</evidence>
<dbReference type="GO" id="GO:0051321">
    <property type="term" value="P:meiotic cell cycle"/>
    <property type="evidence" value="ECO:0007669"/>
    <property type="project" value="UniProtKB-KW"/>
</dbReference>
<dbReference type="GO" id="GO:0003677">
    <property type="term" value="F:DNA binding"/>
    <property type="evidence" value="ECO:0007669"/>
    <property type="project" value="InterPro"/>
</dbReference>
<keyword evidence="12" id="KW-0378">Hydrolase</keyword>
<keyword evidence="17" id="KW-0234">DNA repair</keyword>
<dbReference type="InterPro" id="IPR047524">
    <property type="entry name" value="XPF_nuclease_EME1_plant/arthr"/>
</dbReference>
<evidence type="ECO:0000256" key="17">
    <source>
        <dbReference type="ARBA" id="ARBA00023204"/>
    </source>
</evidence>
<dbReference type="InterPro" id="IPR033310">
    <property type="entry name" value="Mms4/EME1/EME2"/>
</dbReference>
<dbReference type="SUPFAM" id="SSF57889">
    <property type="entry name" value="Cysteine-rich domain"/>
    <property type="match status" value="4"/>
</dbReference>
<evidence type="ECO:0000256" key="19">
    <source>
        <dbReference type="ARBA" id="ARBA00023254"/>
    </source>
</evidence>
<protein>
    <recommendedName>
        <fullName evidence="24">ERCC4 domain-containing protein</fullName>
    </recommendedName>
</protein>
<dbReference type="InterPro" id="IPR004146">
    <property type="entry name" value="DC1"/>
</dbReference>
<dbReference type="GO" id="GO:0051301">
    <property type="term" value="P:cell division"/>
    <property type="evidence" value="ECO:0007669"/>
    <property type="project" value="UniProtKB-KW"/>
</dbReference>
<evidence type="ECO:0000256" key="23">
    <source>
        <dbReference type="SAM" id="MobiDB-lite"/>
    </source>
</evidence>
<dbReference type="GO" id="GO:0006310">
    <property type="term" value="P:DNA recombination"/>
    <property type="evidence" value="ECO:0007669"/>
    <property type="project" value="UniProtKB-KW"/>
</dbReference>
<dbReference type="InterPro" id="IPR046349">
    <property type="entry name" value="C1-like_sf"/>
</dbReference>
<evidence type="ECO:0000256" key="9">
    <source>
        <dbReference type="ARBA" id="ARBA00022759"/>
    </source>
</evidence>
<dbReference type="Proteomes" id="UP000682877">
    <property type="component" value="Chromosome 4"/>
</dbReference>
<dbReference type="GO" id="GO:0046872">
    <property type="term" value="F:metal ion binding"/>
    <property type="evidence" value="ECO:0007669"/>
    <property type="project" value="UniProtKB-KW"/>
</dbReference>
<comment type="similarity">
    <text evidence="4">Belongs to the EME1/MMS4 family.</text>
</comment>
<evidence type="ECO:0000313" key="25">
    <source>
        <dbReference type="EMBL" id="CAE6001325.1"/>
    </source>
</evidence>
<comment type="cofactor">
    <cofactor evidence="1">
        <name>Ca(2+)</name>
        <dbReference type="ChEBI" id="CHEBI:29108"/>
    </cofactor>
</comment>
<dbReference type="AlphaFoldDB" id="A0A8S2A175"/>
<evidence type="ECO:0000256" key="7">
    <source>
        <dbReference type="ARBA" id="ARBA00022723"/>
    </source>
</evidence>